<accession>A0A177HXR2</accession>
<keyword evidence="3" id="KW-1185">Reference proteome</keyword>
<dbReference type="Proteomes" id="UP000077381">
    <property type="component" value="Unassembled WGS sequence"/>
</dbReference>
<gene>
    <name evidence="2" type="ORF">STSP_11780</name>
</gene>
<name>A0A177HXR2_9ACTN</name>
<reference evidence="2 3" key="1">
    <citation type="submission" date="2015-12" db="EMBL/GenBank/DDBJ databases">
        <title>Genome sequence of Streptomyces sp. G25.</title>
        <authorList>
            <person name="Poehlein A."/>
            <person name="Roettig A."/>
            <person name="Hiessl S."/>
            <person name="Hauschild P."/>
            <person name="Schauer J."/>
            <person name="Madkour M.H."/>
            <person name="Al-Ansari A.M."/>
            <person name="Almakishah N.H."/>
            <person name="Steinbuechel A."/>
            <person name="Daniel R."/>
        </authorList>
    </citation>
    <scope>NUCLEOTIDE SEQUENCE [LARGE SCALE GENOMIC DNA]</scope>
    <source>
        <strain evidence="3">G25(2015)</strain>
    </source>
</reference>
<evidence type="ECO:0000313" key="2">
    <source>
        <dbReference type="EMBL" id="OAH15407.1"/>
    </source>
</evidence>
<proteinExistence type="predicted"/>
<organism evidence="2 3">
    <name type="scientific">Streptomyces jeddahensis</name>
    <dbReference type="NCBI Taxonomy" id="1716141"/>
    <lineage>
        <taxon>Bacteria</taxon>
        <taxon>Bacillati</taxon>
        <taxon>Actinomycetota</taxon>
        <taxon>Actinomycetes</taxon>
        <taxon>Kitasatosporales</taxon>
        <taxon>Streptomycetaceae</taxon>
        <taxon>Streptomyces</taxon>
    </lineage>
</organism>
<evidence type="ECO:0000256" key="1">
    <source>
        <dbReference type="SAM" id="MobiDB-lite"/>
    </source>
</evidence>
<sequence length="64" mass="7213">MENEKATDSAAAARRTRFGKLPERIRHDEMVEEKAVAPNDPARYAYDPERSWTSFSCLAADLGL</sequence>
<dbReference type="AlphaFoldDB" id="A0A177HXR2"/>
<protein>
    <submittedName>
        <fullName evidence="2">Uncharacterized protein</fullName>
    </submittedName>
</protein>
<dbReference type="RefSeq" id="WP_067272936.1">
    <property type="nucleotide sequence ID" value="NZ_LOHS01000043.1"/>
</dbReference>
<dbReference type="STRING" id="1716141.STSP_11780"/>
<dbReference type="OrthoDB" id="3638127at2"/>
<comment type="caution">
    <text evidence="2">The sequence shown here is derived from an EMBL/GenBank/DDBJ whole genome shotgun (WGS) entry which is preliminary data.</text>
</comment>
<feature type="region of interest" description="Disordered" evidence="1">
    <location>
        <begin position="1"/>
        <end position="26"/>
    </location>
</feature>
<dbReference type="PATRIC" id="fig|1716141.3.peg.1245"/>
<dbReference type="EMBL" id="LOHS01000043">
    <property type="protein sequence ID" value="OAH15407.1"/>
    <property type="molecule type" value="Genomic_DNA"/>
</dbReference>
<evidence type="ECO:0000313" key="3">
    <source>
        <dbReference type="Proteomes" id="UP000077381"/>
    </source>
</evidence>